<dbReference type="PANTHER" id="PTHR34512:SF30">
    <property type="entry name" value="OUTER MEMBRANE PROTEIN ASSEMBLY FACTOR BAMB"/>
    <property type="match status" value="1"/>
</dbReference>
<gene>
    <name evidence="2" type="ORF">C900_02316</name>
</gene>
<dbReference type="eggNOG" id="COG1520">
    <property type="taxonomic scope" value="Bacteria"/>
</dbReference>
<accession>L8JRZ6</accession>
<reference evidence="2 3" key="1">
    <citation type="submission" date="2012-12" db="EMBL/GenBank/DDBJ databases">
        <title>Genome assembly of Fulvivirga imtechensis AK7.</title>
        <authorList>
            <person name="Nupur N."/>
            <person name="Khatri I."/>
            <person name="Kumar R."/>
            <person name="Subramanian S."/>
            <person name="Pinnaka A."/>
        </authorList>
    </citation>
    <scope>NUCLEOTIDE SEQUENCE [LARGE SCALE GENOMIC DNA]</scope>
    <source>
        <strain evidence="2 3">AK7</strain>
    </source>
</reference>
<dbReference type="SUPFAM" id="SSF50998">
    <property type="entry name" value="Quinoprotein alcohol dehydrogenase-like"/>
    <property type="match status" value="1"/>
</dbReference>
<keyword evidence="3" id="KW-1185">Reference proteome</keyword>
<comment type="caution">
    <text evidence="2">The sequence shown here is derived from an EMBL/GenBank/DDBJ whole genome shotgun (WGS) entry which is preliminary data.</text>
</comment>
<dbReference type="RefSeq" id="WP_009579713.1">
    <property type="nucleotide sequence ID" value="NZ_AMZN01000033.1"/>
</dbReference>
<dbReference type="STRING" id="1237149.C900_02316"/>
<dbReference type="AlphaFoldDB" id="L8JRZ6"/>
<name>L8JRZ6_9BACT</name>
<feature type="domain" description="Pyrrolo-quinoline quinone repeat" evidence="1">
    <location>
        <begin position="185"/>
        <end position="279"/>
    </location>
</feature>
<evidence type="ECO:0000259" key="1">
    <source>
        <dbReference type="Pfam" id="PF13360"/>
    </source>
</evidence>
<dbReference type="Pfam" id="PF13360">
    <property type="entry name" value="PQQ_2"/>
    <property type="match status" value="1"/>
</dbReference>
<protein>
    <recommendedName>
        <fullName evidence="1">Pyrrolo-quinoline quinone repeat domain-containing protein</fullName>
    </recommendedName>
</protein>
<dbReference type="InterPro" id="IPR002372">
    <property type="entry name" value="PQQ_rpt_dom"/>
</dbReference>
<dbReference type="OrthoDB" id="7012117at2"/>
<dbReference type="Gene3D" id="2.130.10.10">
    <property type="entry name" value="YVTN repeat-like/Quinoprotein amine dehydrogenase"/>
    <property type="match status" value="1"/>
</dbReference>
<dbReference type="PANTHER" id="PTHR34512">
    <property type="entry name" value="CELL SURFACE PROTEIN"/>
    <property type="match status" value="1"/>
</dbReference>
<organism evidence="2 3">
    <name type="scientific">Fulvivirga imtechensis AK7</name>
    <dbReference type="NCBI Taxonomy" id="1237149"/>
    <lineage>
        <taxon>Bacteria</taxon>
        <taxon>Pseudomonadati</taxon>
        <taxon>Bacteroidota</taxon>
        <taxon>Cytophagia</taxon>
        <taxon>Cytophagales</taxon>
        <taxon>Fulvivirgaceae</taxon>
        <taxon>Fulvivirga</taxon>
    </lineage>
</organism>
<proteinExistence type="predicted"/>
<sequence length="375" mass="42964">MKLAFILTSLILGSGLTNMSVEPGSKLYLDQTGPKPIDEFLKLKWEVEVTCNNAVPATYDNYLYTCENFAIDALKGDKVSLEMFEKEYSDSILIYSTDLKLKVRNLNNRNYSFEETRKRSYYIGSEQIELTRDSIWVEVVDDKEVRGVNLNEKKIIWKVATNSRIFNKPIVVANEIYLVDQTHLIVFDKLNGELVSKHPLGGTTLSGITYHQGHLYMVVKNVGLIAFNLDDKKISWVFEMSTYSSKINRVVVEKDKIYVTDNSLYAINRFDGKLIWKIGEEEGIYIYRTELNKVKDYLIFYSLEDNDPILTVANKANGEILYQGFNSNIVGGNKDNPDNVASEDLFMIMFKEDLIDNKILVGVMDGKIYGFELLK</sequence>
<dbReference type="InterPro" id="IPR015943">
    <property type="entry name" value="WD40/YVTN_repeat-like_dom_sf"/>
</dbReference>
<dbReference type="InterPro" id="IPR011047">
    <property type="entry name" value="Quinoprotein_ADH-like_sf"/>
</dbReference>
<evidence type="ECO:0000313" key="2">
    <source>
        <dbReference type="EMBL" id="ELR71731.1"/>
    </source>
</evidence>
<dbReference type="EMBL" id="AMZN01000033">
    <property type="protein sequence ID" value="ELR71731.1"/>
    <property type="molecule type" value="Genomic_DNA"/>
</dbReference>
<dbReference type="Proteomes" id="UP000011135">
    <property type="component" value="Unassembled WGS sequence"/>
</dbReference>
<evidence type="ECO:0000313" key="3">
    <source>
        <dbReference type="Proteomes" id="UP000011135"/>
    </source>
</evidence>